<proteinExistence type="predicted"/>
<evidence type="ECO:0000313" key="2">
    <source>
        <dbReference type="Proteomes" id="UP000790377"/>
    </source>
</evidence>
<keyword evidence="2" id="KW-1185">Reference proteome</keyword>
<protein>
    <submittedName>
        <fullName evidence="1">Uncharacterized protein</fullName>
    </submittedName>
</protein>
<dbReference type="Proteomes" id="UP000790377">
    <property type="component" value="Unassembled WGS sequence"/>
</dbReference>
<accession>A0ACB8AK03</accession>
<comment type="caution">
    <text evidence="1">The sequence shown here is derived from an EMBL/GenBank/DDBJ whole genome shotgun (WGS) entry which is preliminary data.</text>
</comment>
<gene>
    <name evidence="1" type="ORF">BJ138DRAFT_1133846</name>
</gene>
<reference evidence="1" key="1">
    <citation type="journal article" date="2021" name="New Phytol.">
        <title>Evolutionary innovations through gain and loss of genes in the ectomycorrhizal Boletales.</title>
        <authorList>
            <person name="Wu G."/>
            <person name="Miyauchi S."/>
            <person name="Morin E."/>
            <person name="Kuo A."/>
            <person name="Drula E."/>
            <person name="Varga T."/>
            <person name="Kohler A."/>
            <person name="Feng B."/>
            <person name="Cao Y."/>
            <person name="Lipzen A."/>
            <person name="Daum C."/>
            <person name="Hundley H."/>
            <person name="Pangilinan J."/>
            <person name="Johnson J."/>
            <person name="Barry K."/>
            <person name="LaButti K."/>
            <person name="Ng V."/>
            <person name="Ahrendt S."/>
            <person name="Min B."/>
            <person name="Choi I.G."/>
            <person name="Park H."/>
            <person name="Plett J.M."/>
            <person name="Magnuson J."/>
            <person name="Spatafora J.W."/>
            <person name="Nagy L.G."/>
            <person name="Henrissat B."/>
            <person name="Grigoriev I.V."/>
            <person name="Yang Z.L."/>
            <person name="Xu J."/>
            <person name="Martin F.M."/>
        </authorList>
    </citation>
    <scope>NUCLEOTIDE SEQUENCE</scope>
    <source>
        <strain evidence="1">ATCC 28755</strain>
    </source>
</reference>
<evidence type="ECO:0000313" key="1">
    <source>
        <dbReference type="EMBL" id="KAH7913785.1"/>
    </source>
</evidence>
<name>A0ACB8AK03_9AGAM</name>
<organism evidence="1 2">
    <name type="scientific">Hygrophoropsis aurantiaca</name>
    <dbReference type="NCBI Taxonomy" id="72124"/>
    <lineage>
        <taxon>Eukaryota</taxon>
        <taxon>Fungi</taxon>
        <taxon>Dikarya</taxon>
        <taxon>Basidiomycota</taxon>
        <taxon>Agaricomycotina</taxon>
        <taxon>Agaricomycetes</taxon>
        <taxon>Agaricomycetidae</taxon>
        <taxon>Boletales</taxon>
        <taxon>Coniophorineae</taxon>
        <taxon>Hygrophoropsidaceae</taxon>
        <taxon>Hygrophoropsis</taxon>
    </lineage>
</organism>
<sequence length="640" mass="69596">MGRNPTLLASSTPSNIAAAKITIGHVQLRDLIICPREAGVVNYIQGYSIIEHDLRASDVPSRSIADLPFNANTIASLEVPGTDKTLLAAGGQESEVHLSLHDPSSRADRRDDPSPRLRCNNAIWQYSAILSGSINNSVILSSLSLNRSQESSVEPRLMISNNDHTVKFYDVPVRGHAPPKGIYQIGQLKLDAPVNHSSISPDGRTLLSVGDSEKIYLHQLHGGSRITFTPITTLTVPPPSTFVHTSTPSASFSTAFSKDGMKFAVASQEGVVAVWDVRSSKPLKVLHTDRMRMPVGQPGNGHGSGRLSDSPWDWTRGHSRAPGWGVRSLKFGAGGYPGSSGHEIMTFTEHTNLLHVVDARTLETEEIIRVGGLSSTGRPTVPICTQPLSRSQSDPPHSTLQVSSPSLRHVTQPPRVILTLEDAFRVSTENSFEPSTPRNRGYQWNINRRHGEDDDPGNMVIIPPMGDLAVENDIREVLGHHGVRTRYMHHSSRSSLPGRGGSIHGLHSGSDMGLGDRQENGDTDMDVDEIESDYCVSSRAPSRSSSPPPSVHLPLQPSPSRALSPSRNARFNRQRQLNHPHRRATVRDDIPAPPPDNDLDLAGTCFDPSGAFIYAASTEGIAEYAIRGGGKRWWDNSAWA</sequence>
<dbReference type="EMBL" id="MU267624">
    <property type="protein sequence ID" value="KAH7913785.1"/>
    <property type="molecule type" value="Genomic_DNA"/>
</dbReference>